<proteinExistence type="predicted"/>
<feature type="chain" id="PRO_5035906092" evidence="1">
    <location>
        <begin position="23"/>
        <end position="208"/>
    </location>
</feature>
<evidence type="ECO:0000313" key="2">
    <source>
        <dbReference type="EMBL" id="KAF8781595.1"/>
    </source>
</evidence>
<dbReference type="Proteomes" id="UP000807504">
    <property type="component" value="Unassembled WGS sequence"/>
</dbReference>
<keyword evidence="1" id="KW-0732">Signal</keyword>
<reference evidence="2" key="2">
    <citation type="submission" date="2020-06" db="EMBL/GenBank/DDBJ databases">
        <authorList>
            <person name="Sheffer M."/>
        </authorList>
    </citation>
    <scope>NUCLEOTIDE SEQUENCE</scope>
</reference>
<sequence length="208" mass="23603">MHFTGYLLLAATFTCLMQSIHLHPDDYDSSPPPEDYLIISNNLLPVEPPEGANDDLVRTFFNDGGLGSYRWHLPVLPDNREKMRPFWKRSKKVLGVFTKGRPSLYVKPNSNTGSSEFLNTYVRGHFGLSRYTFDRPRPLRWASSSPSKWMTPGSTHLTKFSNFVHSSSETSAQRIVISVPEKNNSSFRGVQQQVVLIRCSMVIRLPVG</sequence>
<organism evidence="2 3">
    <name type="scientific">Argiope bruennichi</name>
    <name type="common">Wasp spider</name>
    <name type="synonym">Aranea bruennichi</name>
    <dbReference type="NCBI Taxonomy" id="94029"/>
    <lineage>
        <taxon>Eukaryota</taxon>
        <taxon>Metazoa</taxon>
        <taxon>Ecdysozoa</taxon>
        <taxon>Arthropoda</taxon>
        <taxon>Chelicerata</taxon>
        <taxon>Arachnida</taxon>
        <taxon>Araneae</taxon>
        <taxon>Araneomorphae</taxon>
        <taxon>Entelegynae</taxon>
        <taxon>Araneoidea</taxon>
        <taxon>Araneidae</taxon>
        <taxon>Argiope</taxon>
    </lineage>
</organism>
<gene>
    <name evidence="2" type="ORF">HNY73_011978</name>
</gene>
<protein>
    <submittedName>
        <fullName evidence="2">Uncharacterized protein</fullName>
    </submittedName>
</protein>
<accession>A0A8T0ETG5</accession>
<comment type="caution">
    <text evidence="2">The sequence shown here is derived from an EMBL/GenBank/DDBJ whole genome shotgun (WGS) entry which is preliminary data.</text>
</comment>
<dbReference type="AlphaFoldDB" id="A0A8T0ETG5"/>
<reference evidence="2" key="1">
    <citation type="journal article" date="2020" name="bioRxiv">
        <title>Chromosome-level reference genome of the European wasp spider Argiope bruennichi: a resource for studies on range expansion and evolutionary adaptation.</title>
        <authorList>
            <person name="Sheffer M.M."/>
            <person name="Hoppe A."/>
            <person name="Krehenwinkel H."/>
            <person name="Uhl G."/>
            <person name="Kuss A.W."/>
            <person name="Jensen L."/>
            <person name="Jensen C."/>
            <person name="Gillespie R.G."/>
            <person name="Hoff K.J."/>
            <person name="Prost S."/>
        </authorList>
    </citation>
    <scope>NUCLEOTIDE SEQUENCE</scope>
</reference>
<name>A0A8T0ETG5_ARGBR</name>
<evidence type="ECO:0000313" key="3">
    <source>
        <dbReference type="Proteomes" id="UP000807504"/>
    </source>
</evidence>
<evidence type="ECO:0000256" key="1">
    <source>
        <dbReference type="SAM" id="SignalP"/>
    </source>
</evidence>
<feature type="signal peptide" evidence="1">
    <location>
        <begin position="1"/>
        <end position="22"/>
    </location>
</feature>
<keyword evidence="3" id="KW-1185">Reference proteome</keyword>
<dbReference type="EMBL" id="JABXBU010001863">
    <property type="protein sequence ID" value="KAF8781595.1"/>
    <property type="molecule type" value="Genomic_DNA"/>
</dbReference>